<dbReference type="RefSeq" id="WP_022200524.1">
    <property type="nucleotide sequence ID" value="NZ_CATYWZ010000074.1"/>
</dbReference>
<dbReference type="Proteomes" id="UP000251853">
    <property type="component" value="Unassembled WGS sequence"/>
</dbReference>
<evidence type="ECO:0000313" key="4">
    <source>
        <dbReference type="Proteomes" id="UP000251853"/>
    </source>
</evidence>
<gene>
    <name evidence="1" type="ORF">ERS852480_04747</name>
    <name evidence="2" type="ORF">NCTC11224_05585</name>
</gene>
<evidence type="ECO:0000313" key="1">
    <source>
        <dbReference type="EMBL" id="CUQ05681.1"/>
    </source>
</evidence>
<evidence type="ECO:0000313" key="2">
    <source>
        <dbReference type="EMBL" id="SQB16466.1"/>
    </source>
</evidence>
<protein>
    <submittedName>
        <fullName evidence="1">Uncharacterized protein</fullName>
    </submittedName>
</protein>
<dbReference type="EMBL" id="CZAB01000079">
    <property type="protein sequence ID" value="CUQ05681.1"/>
    <property type="molecule type" value="Genomic_DNA"/>
</dbReference>
<dbReference type="AlphaFoldDB" id="A0A174TB15"/>
<dbReference type="EMBL" id="UAVW01000020">
    <property type="protein sequence ID" value="SQB16466.1"/>
    <property type="molecule type" value="Genomic_DNA"/>
</dbReference>
<name>A0A174TB15_9FIRM</name>
<reference evidence="2 4" key="2">
    <citation type="submission" date="2018-06" db="EMBL/GenBank/DDBJ databases">
        <authorList>
            <consortium name="Pathogen Informatics"/>
            <person name="Doyle S."/>
        </authorList>
    </citation>
    <scope>NUCLEOTIDE SEQUENCE [LARGE SCALE GENOMIC DNA]</scope>
    <source>
        <strain evidence="2 4">NCTC11224</strain>
    </source>
</reference>
<keyword evidence="4" id="KW-1185">Reference proteome</keyword>
<sequence>MDIEKDYNNIEILPSEDGRYYLEYRLYTYGSEPQYHVSQDTLTFRCIQNPQTQMNVAGFMVCNTNGTREQGVVRVYVPNHIILWKRKPDRTEYKCFCV</sequence>
<accession>A0A174TB15</accession>
<dbReference type="Proteomes" id="UP000095512">
    <property type="component" value="Unassembled WGS sequence"/>
</dbReference>
<evidence type="ECO:0000313" key="3">
    <source>
        <dbReference type="Proteomes" id="UP000095512"/>
    </source>
</evidence>
<proteinExistence type="predicted"/>
<reference evidence="1 3" key="1">
    <citation type="submission" date="2015-09" db="EMBL/GenBank/DDBJ databases">
        <authorList>
            <consortium name="Pathogen Informatics"/>
        </authorList>
    </citation>
    <scope>NUCLEOTIDE SEQUENCE [LARGE SCALE GENOMIC DNA]</scope>
    <source>
        <strain evidence="1 3">2789STDY5834865</strain>
    </source>
</reference>
<organism evidence="1 3">
    <name type="scientific">Enterocloster clostridioformis</name>
    <dbReference type="NCBI Taxonomy" id="1531"/>
    <lineage>
        <taxon>Bacteria</taxon>
        <taxon>Bacillati</taxon>
        <taxon>Bacillota</taxon>
        <taxon>Clostridia</taxon>
        <taxon>Lachnospirales</taxon>
        <taxon>Lachnospiraceae</taxon>
        <taxon>Enterocloster</taxon>
    </lineage>
</organism>